<dbReference type="Pfam" id="PF02653">
    <property type="entry name" value="BPD_transp_2"/>
    <property type="match status" value="1"/>
</dbReference>
<feature type="transmembrane region" description="Helical" evidence="9">
    <location>
        <begin position="103"/>
        <end position="127"/>
    </location>
</feature>
<reference evidence="11" key="1">
    <citation type="journal article" date="2019" name="Int. J. Syst. Evol. Microbiol.">
        <title>The Global Catalogue of Microorganisms (GCM) 10K type strain sequencing project: providing services to taxonomists for standard genome sequencing and annotation.</title>
        <authorList>
            <consortium name="The Broad Institute Genomics Platform"/>
            <consortium name="The Broad Institute Genome Sequencing Center for Infectious Disease"/>
            <person name="Wu L."/>
            <person name="Ma J."/>
        </authorList>
    </citation>
    <scope>NUCLEOTIDE SEQUENCE [LARGE SCALE GENOMIC DNA]</scope>
    <source>
        <strain evidence="11">JCM 18055</strain>
    </source>
</reference>
<dbReference type="PANTHER" id="PTHR32196">
    <property type="entry name" value="ABC TRANSPORTER PERMEASE PROTEIN YPHD-RELATED-RELATED"/>
    <property type="match status" value="1"/>
</dbReference>
<evidence type="ECO:0000256" key="2">
    <source>
        <dbReference type="ARBA" id="ARBA00022448"/>
    </source>
</evidence>
<dbReference type="RefSeq" id="WP_345380001.1">
    <property type="nucleotide sequence ID" value="NZ_BAABIC010000005.1"/>
</dbReference>
<dbReference type="CDD" id="cd06579">
    <property type="entry name" value="TM_PBP1_transp_AraH_like"/>
    <property type="match status" value="1"/>
</dbReference>
<feature type="transmembrane region" description="Helical" evidence="9">
    <location>
        <begin position="79"/>
        <end position="97"/>
    </location>
</feature>
<comment type="caution">
    <text evidence="10">The sequence shown here is derived from an EMBL/GenBank/DDBJ whole genome shotgun (WGS) entry which is preliminary data.</text>
</comment>
<comment type="subcellular location">
    <subcellularLocation>
        <location evidence="1">Cell membrane</location>
        <topology evidence="1">Multi-pass membrane protein</topology>
    </subcellularLocation>
</comment>
<feature type="transmembrane region" description="Helical" evidence="9">
    <location>
        <begin position="52"/>
        <end position="72"/>
    </location>
</feature>
<keyword evidence="7 9" id="KW-0472">Membrane</keyword>
<evidence type="ECO:0000256" key="8">
    <source>
        <dbReference type="SAM" id="MobiDB-lite"/>
    </source>
</evidence>
<evidence type="ECO:0000313" key="10">
    <source>
        <dbReference type="EMBL" id="GAA4685170.1"/>
    </source>
</evidence>
<dbReference type="Proteomes" id="UP001500325">
    <property type="component" value="Unassembled WGS sequence"/>
</dbReference>
<keyword evidence="2" id="KW-0813">Transport</keyword>
<evidence type="ECO:0000256" key="4">
    <source>
        <dbReference type="ARBA" id="ARBA00022519"/>
    </source>
</evidence>
<name>A0ABP8W9T4_9PSEU</name>
<keyword evidence="6 9" id="KW-1133">Transmembrane helix</keyword>
<protein>
    <submittedName>
        <fullName evidence="10">ABC transporter permease</fullName>
    </submittedName>
</protein>
<sequence length="358" mass="37083">MTATTPAAEHRPGRRSLGSLLAGNALIIALLVIIAVFSVLRPTTFPTLGNFGSILQANAAIAFVALGLLIPLILGRFDLSVAATAAFSGMMVARLMSDGLVTVWPLALLLVLAACAVIGLINGLLVAYVRLHSLVVTLGVQSVLYGGVLFYSKGMVIYDGLTPGFLALGQSRPLQIPLPFLFVVVVAVILWFVLYYRPLGRRLYAIGGSEDAARLTGIKVNPMIVGAFVASSLLAGTGGFLQVAQVGSASPGNGGEFLLPAIAACFLGETSIRRGFYNVWGTVVAVYLVAVGTTGLFMIGVAAWVQPVFNGLVLVGAITAARFTGQRVGRSARRAPAGSAPPTTPTEPAGNARAHSPV</sequence>
<evidence type="ECO:0000256" key="7">
    <source>
        <dbReference type="ARBA" id="ARBA00023136"/>
    </source>
</evidence>
<feature type="compositionally biased region" description="Low complexity" evidence="8">
    <location>
        <begin position="334"/>
        <end position="350"/>
    </location>
</feature>
<feature type="transmembrane region" description="Helical" evidence="9">
    <location>
        <begin position="308"/>
        <end position="325"/>
    </location>
</feature>
<gene>
    <name evidence="10" type="ORF">GCM10023215_20290</name>
</gene>
<feature type="transmembrane region" description="Helical" evidence="9">
    <location>
        <begin position="134"/>
        <end position="158"/>
    </location>
</feature>
<feature type="region of interest" description="Disordered" evidence="8">
    <location>
        <begin position="329"/>
        <end position="358"/>
    </location>
</feature>
<keyword evidence="4" id="KW-0997">Cell inner membrane</keyword>
<evidence type="ECO:0000313" key="11">
    <source>
        <dbReference type="Proteomes" id="UP001500325"/>
    </source>
</evidence>
<evidence type="ECO:0000256" key="9">
    <source>
        <dbReference type="SAM" id="Phobius"/>
    </source>
</evidence>
<keyword evidence="11" id="KW-1185">Reference proteome</keyword>
<dbReference type="EMBL" id="BAABIC010000005">
    <property type="protein sequence ID" value="GAA4685170.1"/>
    <property type="molecule type" value="Genomic_DNA"/>
</dbReference>
<evidence type="ECO:0000256" key="1">
    <source>
        <dbReference type="ARBA" id="ARBA00004651"/>
    </source>
</evidence>
<feature type="transmembrane region" description="Helical" evidence="9">
    <location>
        <begin position="279"/>
        <end position="302"/>
    </location>
</feature>
<dbReference type="InterPro" id="IPR001851">
    <property type="entry name" value="ABC_transp_permease"/>
</dbReference>
<evidence type="ECO:0000256" key="3">
    <source>
        <dbReference type="ARBA" id="ARBA00022475"/>
    </source>
</evidence>
<proteinExistence type="predicted"/>
<accession>A0ABP8W9T4</accession>
<evidence type="ECO:0000256" key="6">
    <source>
        <dbReference type="ARBA" id="ARBA00022989"/>
    </source>
</evidence>
<organism evidence="10 11">
    <name type="scientific">Pseudonocardia yuanmonensis</name>
    <dbReference type="NCBI Taxonomy" id="1095914"/>
    <lineage>
        <taxon>Bacteria</taxon>
        <taxon>Bacillati</taxon>
        <taxon>Actinomycetota</taxon>
        <taxon>Actinomycetes</taxon>
        <taxon>Pseudonocardiales</taxon>
        <taxon>Pseudonocardiaceae</taxon>
        <taxon>Pseudonocardia</taxon>
    </lineage>
</organism>
<feature type="transmembrane region" description="Helical" evidence="9">
    <location>
        <begin position="20"/>
        <end position="40"/>
    </location>
</feature>
<keyword evidence="5 9" id="KW-0812">Transmembrane</keyword>
<feature type="transmembrane region" description="Helical" evidence="9">
    <location>
        <begin position="178"/>
        <end position="196"/>
    </location>
</feature>
<keyword evidence="3" id="KW-1003">Cell membrane</keyword>
<evidence type="ECO:0000256" key="5">
    <source>
        <dbReference type="ARBA" id="ARBA00022692"/>
    </source>
</evidence>
<dbReference type="PANTHER" id="PTHR32196:SF21">
    <property type="entry name" value="ABC TRANSPORTER PERMEASE PROTEIN YPHD-RELATED"/>
    <property type="match status" value="1"/>
</dbReference>